<feature type="region of interest" description="Disordered" evidence="1">
    <location>
        <begin position="290"/>
        <end position="332"/>
    </location>
</feature>
<dbReference type="CDD" id="cd00174">
    <property type="entry name" value="SH3"/>
    <property type="match status" value="1"/>
</dbReference>
<keyword evidence="4" id="KW-1185">Reference proteome</keyword>
<sequence>MEKRSNCIKVEDECKDIFEIYKLDYSEDSFELEYKKYDKLVKDDLKNLPYYKTNLCYRTYNKYKSRCIENDRVLPMCKSVCETFNKKFDEFQNVSSTYSSICEGYPETNCYDGSEMEKKYYGYDSLEKYCKYSDDKSKISCDGKANDKTPTSGNAKSETKNNSPTKNKSNNSTIYISIGVGVLVIIILIASFCLFKRKKSKKSKNNDKIAPKENKYFLNRINVVESSMETISERFKRFENDAKTSNLQLLDEQLNKGIDEIEKMNRDRFKSLYDNTISTKEILESATVIPGDKTRPESSNYSFNNDIVQNENNNTNNGDNNNDQSDNASNSTTLTNEYMIVKYPFEITQDDEIKLEPGDCIKLEKIYSDGWAAGYNINRKSYGAFPMICCGDILDKDGNVLVKMDHSQLGEEQQSRDEEYIKIDRNSRRASVVPSEITRRSQIRESVLSFNDSEINIFGVSSFGGQKNSSIRNSSISDNSGSGVQRTSTFNSILSPLANEANNSMSIQRNSTFNSSGNILVNGNEISSIEVERTSTVNSVGVPLANDSGIPRSTTFNTPTIVVSNANDNTSPNINTIEEEEDKNSSKESLLHSN</sequence>
<evidence type="ECO:0000313" key="4">
    <source>
        <dbReference type="Proteomes" id="UP000193920"/>
    </source>
</evidence>
<feature type="compositionally biased region" description="Basic and acidic residues" evidence="1">
    <location>
        <begin position="583"/>
        <end position="594"/>
    </location>
</feature>
<feature type="transmembrane region" description="Helical" evidence="2">
    <location>
        <begin position="174"/>
        <end position="195"/>
    </location>
</feature>
<dbReference type="EMBL" id="MCOG01000117">
    <property type="protein sequence ID" value="ORY43223.1"/>
    <property type="molecule type" value="Genomic_DNA"/>
</dbReference>
<proteinExistence type="predicted"/>
<comment type="caution">
    <text evidence="3">The sequence shown here is derived from an EMBL/GenBank/DDBJ whole genome shotgun (WGS) entry which is preliminary data.</text>
</comment>
<dbReference type="Gene3D" id="2.30.30.40">
    <property type="entry name" value="SH3 Domains"/>
    <property type="match status" value="1"/>
</dbReference>
<name>A0A1Y2C863_9FUNG</name>
<keyword evidence="2" id="KW-0472">Membrane</keyword>
<dbReference type="OrthoDB" id="5340910at2759"/>
<organism evidence="3 4">
    <name type="scientific">Neocallimastix californiae</name>
    <dbReference type="NCBI Taxonomy" id="1754190"/>
    <lineage>
        <taxon>Eukaryota</taxon>
        <taxon>Fungi</taxon>
        <taxon>Fungi incertae sedis</taxon>
        <taxon>Chytridiomycota</taxon>
        <taxon>Chytridiomycota incertae sedis</taxon>
        <taxon>Neocallimastigomycetes</taxon>
        <taxon>Neocallimastigales</taxon>
        <taxon>Neocallimastigaceae</taxon>
        <taxon>Neocallimastix</taxon>
    </lineage>
</organism>
<feature type="region of interest" description="Disordered" evidence="1">
    <location>
        <begin position="143"/>
        <end position="168"/>
    </location>
</feature>
<evidence type="ECO:0000313" key="3">
    <source>
        <dbReference type="EMBL" id="ORY43223.1"/>
    </source>
</evidence>
<dbReference type="Proteomes" id="UP000193920">
    <property type="component" value="Unassembled WGS sequence"/>
</dbReference>
<evidence type="ECO:0000256" key="1">
    <source>
        <dbReference type="SAM" id="MobiDB-lite"/>
    </source>
</evidence>
<feature type="compositionally biased region" description="Low complexity" evidence="1">
    <location>
        <begin position="304"/>
        <end position="331"/>
    </location>
</feature>
<feature type="region of interest" description="Disordered" evidence="1">
    <location>
        <begin position="563"/>
        <end position="594"/>
    </location>
</feature>
<keyword evidence="2" id="KW-0812">Transmembrane</keyword>
<keyword evidence="2" id="KW-1133">Transmembrane helix</keyword>
<protein>
    <submittedName>
        <fullName evidence="3">Uncharacterized protein</fullName>
    </submittedName>
</protein>
<dbReference type="SUPFAM" id="SSF50044">
    <property type="entry name" value="SH3-domain"/>
    <property type="match status" value="1"/>
</dbReference>
<gene>
    <name evidence="3" type="ORF">LY90DRAFT_671799</name>
</gene>
<evidence type="ECO:0000256" key="2">
    <source>
        <dbReference type="SAM" id="Phobius"/>
    </source>
</evidence>
<feature type="compositionally biased region" description="Polar residues" evidence="1">
    <location>
        <begin position="563"/>
        <end position="576"/>
    </location>
</feature>
<dbReference type="AlphaFoldDB" id="A0A1Y2C863"/>
<accession>A0A1Y2C863</accession>
<dbReference type="InterPro" id="IPR036028">
    <property type="entry name" value="SH3-like_dom_sf"/>
</dbReference>
<reference evidence="3 4" key="1">
    <citation type="submission" date="2016-08" db="EMBL/GenBank/DDBJ databases">
        <title>A Parts List for Fungal Cellulosomes Revealed by Comparative Genomics.</title>
        <authorList>
            <consortium name="DOE Joint Genome Institute"/>
            <person name="Haitjema C.H."/>
            <person name="Gilmore S.P."/>
            <person name="Henske J.K."/>
            <person name="Solomon K.V."/>
            <person name="De Groot R."/>
            <person name="Kuo A."/>
            <person name="Mondo S.J."/>
            <person name="Salamov A.A."/>
            <person name="Labutti K."/>
            <person name="Zhao Z."/>
            <person name="Chiniquy J."/>
            <person name="Barry K."/>
            <person name="Brewer H.M."/>
            <person name="Purvine S.O."/>
            <person name="Wright A.T."/>
            <person name="Boxma B."/>
            <person name="Van Alen T."/>
            <person name="Hackstein J.H."/>
            <person name="Baker S.E."/>
            <person name="Grigoriev I.V."/>
            <person name="O'Malley M.A."/>
        </authorList>
    </citation>
    <scope>NUCLEOTIDE SEQUENCE [LARGE SCALE GENOMIC DNA]</scope>
    <source>
        <strain evidence="3 4">G1</strain>
    </source>
</reference>